<reference evidence="12" key="1">
    <citation type="submission" date="2024-04" db="EMBL/GenBank/DDBJ databases">
        <title>Salinicola lusitanus LLJ914,a marine bacterium isolated from the Okinawa Trough.</title>
        <authorList>
            <person name="Li J."/>
        </authorList>
    </citation>
    <scope>NUCLEOTIDE SEQUENCE [LARGE SCALE GENOMIC DNA]</scope>
</reference>
<dbReference type="GO" id="GO:0008988">
    <property type="term" value="F:rRNA (adenine-N6-)-methyltransferase activity"/>
    <property type="evidence" value="ECO:0007669"/>
    <property type="project" value="InterPro"/>
</dbReference>
<dbReference type="PROSITE" id="PS51999">
    <property type="entry name" value="ZF_GRF"/>
    <property type="match status" value="1"/>
</dbReference>
<proteinExistence type="predicted"/>
<gene>
    <name evidence="11" type="ORF">WMY93_014898</name>
</gene>
<dbReference type="PANTHER" id="PTHR13493:SF3">
    <property type="entry name" value="RRNA N6-ADENOSINE-METHYLTRANSFERASE ZCCHC4"/>
    <property type="match status" value="1"/>
</dbReference>
<evidence type="ECO:0000256" key="4">
    <source>
        <dbReference type="ARBA" id="ARBA00022679"/>
    </source>
</evidence>
<keyword evidence="5" id="KW-0949">S-adenosyl-L-methionine</keyword>
<dbReference type="EMBL" id="JBBPFD010000010">
    <property type="protein sequence ID" value="KAK7910214.1"/>
    <property type="molecule type" value="Genomic_DNA"/>
</dbReference>
<evidence type="ECO:0000256" key="2">
    <source>
        <dbReference type="ARBA" id="ARBA00022490"/>
    </source>
</evidence>
<name>A0AAW0NWU2_9GOBI</name>
<evidence type="ECO:0000313" key="11">
    <source>
        <dbReference type="EMBL" id="KAK7910214.1"/>
    </source>
</evidence>
<comment type="subcellular location">
    <subcellularLocation>
        <location evidence="1">Cytoplasm</location>
    </subcellularLocation>
</comment>
<organism evidence="11 12">
    <name type="scientific">Mugilogobius chulae</name>
    <name type="common">yellowstripe goby</name>
    <dbReference type="NCBI Taxonomy" id="88201"/>
    <lineage>
        <taxon>Eukaryota</taxon>
        <taxon>Metazoa</taxon>
        <taxon>Chordata</taxon>
        <taxon>Craniata</taxon>
        <taxon>Vertebrata</taxon>
        <taxon>Euteleostomi</taxon>
        <taxon>Actinopterygii</taxon>
        <taxon>Neopterygii</taxon>
        <taxon>Teleostei</taxon>
        <taxon>Neoteleostei</taxon>
        <taxon>Acanthomorphata</taxon>
        <taxon>Gobiaria</taxon>
        <taxon>Gobiiformes</taxon>
        <taxon>Gobioidei</taxon>
        <taxon>Gobiidae</taxon>
        <taxon>Gobionellinae</taxon>
        <taxon>Mugilogobius</taxon>
    </lineage>
</organism>
<dbReference type="GO" id="GO:0005737">
    <property type="term" value="C:cytoplasm"/>
    <property type="evidence" value="ECO:0007669"/>
    <property type="project" value="UniProtKB-SubCell"/>
</dbReference>
<feature type="domain" description="GRF-type" evidence="10">
    <location>
        <begin position="23"/>
        <end position="65"/>
    </location>
</feature>
<keyword evidence="4" id="KW-0808">Transferase</keyword>
<dbReference type="InterPro" id="IPR041370">
    <property type="entry name" value="Mlase_EEF1AKMT1/ZCCHC4"/>
</dbReference>
<evidence type="ECO:0000256" key="7">
    <source>
        <dbReference type="ARBA" id="ARBA00022771"/>
    </source>
</evidence>
<evidence type="ECO:0000256" key="8">
    <source>
        <dbReference type="ARBA" id="ARBA00022833"/>
    </source>
</evidence>
<dbReference type="InterPro" id="IPR039846">
    <property type="entry name" value="ZCCHC4"/>
</dbReference>
<sequence length="196" mass="22808">MENCESLGIELVLHEKDRPAPCCPHGPTLLFEKICEEGAKGRRFYACSACRDRKDCNFFQWEDEKVSEARRLAREEENKSKMPPFTHKQYCARLKKFADHSSHRLAEVTSAQLKRPSVLLRPLENKKSNAQYLFADRSANFLLDTLVKLGFNKVLCVGTPRLHELIKLRTLEKKDEPIKSLLLDIDFSHHFLFKYN</sequence>
<accession>A0AAW0NWU2</accession>
<evidence type="ECO:0000256" key="6">
    <source>
        <dbReference type="ARBA" id="ARBA00022723"/>
    </source>
</evidence>
<keyword evidence="6" id="KW-0479">Metal-binding</keyword>
<keyword evidence="12" id="KW-1185">Reference proteome</keyword>
<evidence type="ECO:0000256" key="1">
    <source>
        <dbReference type="ARBA" id="ARBA00004496"/>
    </source>
</evidence>
<dbReference type="Pfam" id="PF06839">
    <property type="entry name" value="Zn_ribbon_GRF"/>
    <property type="match status" value="1"/>
</dbReference>
<keyword evidence="2" id="KW-0963">Cytoplasm</keyword>
<dbReference type="GO" id="GO:0008270">
    <property type="term" value="F:zinc ion binding"/>
    <property type="evidence" value="ECO:0007669"/>
    <property type="project" value="UniProtKB-KW"/>
</dbReference>
<evidence type="ECO:0000259" key="10">
    <source>
        <dbReference type="PROSITE" id="PS51999"/>
    </source>
</evidence>
<evidence type="ECO:0000256" key="3">
    <source>
        <dbReference type="ARBA" id="ARBA00022603"/>
    </source>
</evidence>
<dbReference type="GO" id="GO:0005730">
    <property type="term" value="C:nucleolus"/>
    <property type="evidence" value="ECO:0007669"/>
    <property type="project" value="TreeGrafter"/>
</dbReference>
<dbReference type="Proteomes" id="UP001460270">
    <property type="component" value="Unassembled WGS sequence"/>
</dbReference>
<evidence type="ECO:0000313" key="12">
    <source>
        <dbReference type="Proteomes" id="UP001460270"/>
    </source>
</evidence>
<dbReference type="Pfam" id="PF10237">
    <property type="entry name" value="N6-adenineMlase"/>
    <property type="match status" value="1"/>
</dbReference>
<dbReference type="PANTHER" id="PTHR13493">
    <property type="entry name" value="ZINC FINGER CCHC DOMAIN-CONTAINING"/>
    <property type="match status" value="1"/>
</dbReference>
<dbReference type="InterPro" id="IPR010666">
    <property type="entry name" value="Znf_GRF"/>
</dbReference>
<keyword evidence="7 9" id="KW-0863">Zinc-finger</keyword>
<protein>
    <recommendedName>
        <fullName evidence="10">GRF-type domain-containing protein</fullName>
    </recommendedName>
</protein>
<evidence type="ECO:0000256" key="5">
    <source>
        <dbReference type="ARBA" id="ARBA00022691"/>
    </source>
</evidence>
<evidence type="ECO:0000256" key="9">
    <source>
        <dbReference type="PROSITE-ProRule" id="PRU01343"/>
    </source>
</evidence>
<dbReference type="AlphaFoldDB" id="A0AAW0NWU2"/>
<comment type="caution">
    <text evidence="11">The sequence shown here is derived from an EMBL/GenBank/DDBJ whole genome shotgun (WGS) entry which is preliminary data.</text>
</comment>
<keyword evidence="8" id="KW-0862">Zinc</keyword>
<keyword evidence="3" id="KW-0489">Methyltransferase</keyword>